<protein>
    <submittedName>
        <fullName evidence="2">Cupin domain-containing protein</fullName>
    </submittedName>
</protein>
<dbReference type="RefSeq" id="WP_090082283.1">
    <property type="nucleotide sequence ID" value="NZ_FOQT01000005.1"/>
</dbReference>
<dbReference type="InterPro" id="IPR052535">
    <property type="entry name" value="Bacilysin_H2HPP_isomerase"/>
</dbReference>
<feature type="domain" description="Cupin type-2" evidence="1">
    <location>
        <begin position="32"/>
        <end position="91"/>
    </location>
</feature>
<dbReference type="InterPro" id="IPR025499">
    <property type="entry name" value="KdgF"/>
</dbReference>
<sequence length="107" mass="12288">MFLESKNYNWEKVDENLDRAVVAFDDSLMQTIVKFKKGGIGKLHNHIHSQVAYIESGSFEVQIEDYKKVLTKGDTFFLKSNVTHGVVCLEEGILIESFSPMRKDFVK</sequence>
<dbReference type="AlphaFoldDB" id="A0A1I3IX32"/>
<evidence type="ECO:0000313" key="2">
    <source>
        <dbReference type="EMBL" id="SFI52415.1"/>
    </source>
</evidence>
<dbReference type="PIRSF" id="PIRSF029883">
    <property type="entry name" value="KdgF"/>
    <property type="match status" value="1"/>
</dbReference>
<dbReference type="OrthoDB" id="9811153at2"/>
<organism evidence="2 3">
    <name type="scientific">Halpernia frigidisoli</name>
    <dbReference type="NCBI Taxonomy" id="1125876"/>
    <lineage>
        <taxon>Bacteria</taxon>
        <taxon>Pseudomonadati</taxon>
        <taxon>Bacteroidota</taxon>
        <taxon>Flavobacteriia</taxon>
        <taxon>Flavobacteriales</taxon>
        <taxon>Weeksellaceae</taxon>
        <taxon>Chryseobacterium group</taxon>
        <taxon>Halpernia</taxon>
    </lineage>
</organism>
<dbReference type="InterPro" id="IPR013096">
    <property type="entry name" value="Cupin_2"/>
</dbReference>
<dbReference type="InterPro" id="IPR011051">
    <property type="entry name" value="RmlC_Cupin_sf"/>
</dbReference>
<reference evidence="2 3" key="1">
    <citation type="submission" date="2016-10" db="EMBL/GenBank/DDBJ databases">
        <authorList>
            <person name="de Groot N.N."/>
        </authorList>
    </citation>
    <scope>NUCLEOTIDE SEQUENCE [LARGE SCALE GENOMIC DNA]</scope>
    <source>
        <strain evidence="2 3">DSM 26000</strain>
    </source>
</reference>
<dbReference type="Gene3D" id="2.60.120.10">
    <property type="entry name" value="Jelly Rolls"/>
    <property type="match status" value="1"/>
</dbReference>
<dbReference type="InterPro" id="IPR014710">
    <property type="entry name" value="RmlC-like_jellyroll"/>
</dbReference>
<evidence type="ECO:0000313" key="3">
    <source>
        <dbReference type="Proteomes" id="UP000198931"/>
    </source>
</evidence>
<dbReference type="SUPFAM" id="SSF51182">
    <property type="entry name" value="RmlC-like cupins"/>
    <property type="match status" value="1"/>
</dbReference>
<keyword evidence="3" id="KW-1185">Reference proteome</keyword>
<dbReference type="CDD" id="cd02238">
    <property type="entry name" value="cupin_KdgF"/>
    <property type="match status" value="1"/>
</dbReference>
<dbReference type="Proteomes" id="UP000198931">
    <property type="component" value="Unassembled WGS sequence"/>
</dbReference>
<evidence type="ECO:0000259" key="1">
    <source>
        <dbReference type="Pfam" id="PF07883"/>
    </source>
</evidence>
<dbReference type="Pfam" id="PF07883">
    <property type="entry name" value="Cupin_2"/>
    <property type="match status" value="1"/>
</dbReference>
<proteinExistence type="predicted"/>
<dbReference type="EMBL" id="FOQT01000005">
    <property type="protein sequence ID" value="SFI52415.1"/>
    <property type="molecule type" value="Genomic_DNA"/>
</dbReference>
<accession>A0A1I3IX32</accession>
<name>A0A1I3IX32_9FLAO</name>
<gene>
    <name evidence="2" type="ORF">SAMN05443292_2822</name>
</gene>
<dbReference type="STRING" id="1125876.SAMN05443292_2822"/>
<dbReference type="PANTHER" id="PTHR40112">
    <property type="entry name" value="H2HPP ISOMERASE"/>
    <property type="match status" value="1"/>
</dbReference>
<dbReference type="PANTHER" id="PTHR40112:SF1">
    <property type="entry name" value="H2HPP ISOMERASE"/>
    <property type="match status" value="1"/>
</dbReference>